<dbReference type="SMART" id="SM00833">
    <property type="entry name" value="CobW_C"/>
    <property type="match status" value="1"/>
</dbReference>
<keyword evidence="2 9" id="KW-0378">Hydrolase</keyword>
<dbReference type="InterPro" id="IPR051316">
    <property type="entry name" value="Zinc-reg_GTPase_activator"/>
</dbReference>
<reference evidence="9 10" key="1">
    <citation type="submission" date="2016-07" db="EMBL/GenBank/DDBJ databases">
        <title>Pervasive Adenine N6-methylation of Active Genes in Fungi.</title>
        <authorList>
            <consortium name="DOE Joint Genome Institute"/>
            <person name="Mondo S.J."/>
            <person name="Dannebaum R.O."/>
            <person name="Kuo R.C."/>
            <person name="Labutti K."/>
            <person name="Haridas S."/>
            <person name="Kuo A."/>
            <person name="Salamov A."/>
            <person name="Ahrendt S.R."/>
            <person name="Lipzen A."/>
            <person name="Sullivan W."/>
            <person name="Andreopoulos W.B."/>
            <person name="Clum A."/>
            <person name="Lindquist E."/>
            <person name="Daum C."/>
            <person name="Ramamoorthy G.K."/>
            <person name="Gryganskyi A."/>
            <person name="Culley D."/>
            <person name="Magnuson J.K."/>
            <person name="James T.Y."/>
            <person name="O'Malley M.A."/>
            <person name="Stajich J.E."/>
            <person name="Spatafora J.W."/>
            <person name="Visel A."/>
            <person name="Grigoriev I.V."/>
        </authorList>
    </citation>
    <scope>NUCLEOTIDE SEQUENCE [LARGE SCALE GENOMIC DNA]</scope>
    <source>
        <strain evidence="9 10">PL171</strain>
    </source>
</reference>
<keyword evidence="1" id="KW-0547">Nucleotide-binding</keyword>
<dbReference type="EMBL" id="MCFL01000037">
    <property type="protein sequence ID" value="ORZ33325.1"/>
    <property type="molecule type" value="Genomic_DNA"/>
</dbReference>
<proteinExistence type="inferred from homology"/>
<evidence type="ECO:0000313" key="10">
    <source>
        <dbReference type="Proteomes" id="UP000193411"/>
    </source>
</evidence>
<dbReference type="Gene3D" id="3.40.50.300">
    <property type="entry name" value="P-loop containing nucleotide triphosphate hydrolases"/>
    <property type="match status" value="2"/>
</dbReference>
<organism evidence="9 10">
    <name type="scientific">Catenaria anguillulae PL171</name>
    <dbReference type="NCBI Taxonomy" id="765915"/>
    <lineage>
        <taxon>Eukaryota</taxon>
        <taxon>Fungi</taxon>
        <taxon>Fungi incertae sedis</taxon>
        <taxon>Blastocladiomycota</taxon>
        <taxon>Blastocladiomycetes</taxon>
        <taxon>Blastocladiales</taxon>
        <taxon>Catenariaceae</taxon>
        <taxon>Catenaria</taxon>
    </lineage>
</organism>
<dbReference type="Proteomes" id="UP000193411">
    <property type="component" value="Unassembled WGS sequence"/>
</dbReference>
<dbReference type="CDD" id="cd03112">
    <property type="entry name" value="CobW-like"/>
    <property type="match status" value="1"/>
</dbReference>
<dbReference type="STRING" id="765915.A0A1Y2HFK8"/>
<dbReference type="AlphaFoldDB" id="A0A1Y2HFK8"/>
<dbReference type="GO" id="GO:0005525">
    <property type="term" value="F:GTP binding"/>
    <property type="evidence" value="ECO:0007669"/>
    <property type="project" value="UniProtKB-KW"/>
</dbReference>
<comment type="catalytic activity">
    <reaction evidence="7">
        <text>GTP + H2O = GDP + phosphate + H(+)</text>
        <dbReference type="Rhea" id="RHEA:19669"/>
        <dbReference type="ChEBI" id="CHEBI:15377"/>
        <dbReference type="ChEBI" id="CHEBI:15378"/>
        <dbReference type="ChEBI" id="CHEBI:37565"/>
        <dbReference type="ChEBI" id="CHEBI:43474"/>
        <dbReference type="ChEBI" id="CHEBI:58189"/>
    </reaction>
    <physiologicalReaction direction="left-to-right" evidence="7">
        <dbReference type="Rhea" id="RHEA:19670"/>
    </physiologicalReaction>
</comment>
<dbReference type="PANTHER" id="PTHR13748:SF31">
    <property type="entry name" value="ZINC-REGULATED GTPASE METALLOPROTEIN ACTIVATOR 1A-RELATED"/>
    <property type="match status" value="1"/>
</dbReference>
<dbReference type="Pfam" id="PF02492">
    <property type="entry name" value="cobW"/>
    <property type="match status" value="2"/>
</dbReference>
<evidence type="ECO:0000256" key="4">
    <source>
        <dbReference type="ARBA" id="ARBA00023134"/>
    </source>
</evidence>
<dbReference type="GO" id="GO:0005737">
    <property type="term" value="C:cytoplasm"/>
    <property type="evidence" value="ECO:0007669"/>
    <property type="project" value="TreeGrafter"/>
</dbReference>
<dbReference type="InterPro" id="IPR003495">
    <property type="entry name" value="CobW/HypB/UreG_nucleotide-bd"/>
</dbReference>
<dbReference type="SUPFAM" id="SSF52540">
    <property type="entry name" value="P-loop containing nucleoside triphosphate hydrolases"/>
    <property type="match status" value="1"/>
</dbReference>
<dbReference type="OrthoDB" id="258627at2759"/>
<gene>
    <name evidence="9" type="ORF">BCR44DRAFT_1514906</name>
</gene>
<keyword evidence="5" id="KW-0143">Chaperone</keyword>
<feature type="domain" description="CobW C-terminal" evidence="8">
    <location>
        <begin position="237"/>
        <end position="351"/>
    </location>
</feature>
<comment type="similarity">
    <text evidence="6">Belongs to the SIMIBI class G3E GTPase family. ZNG1 subfamily.</text>
</comment>
<dbReference type="Gene3D" id="3.30.1220.10">
    <property type="entry name" value="CobW-like, C-terminal domain"/>
    <property type="match status" value="1"/>
</dbReference>
<evidence type="ECO:0000256" key="2">
    <source>
        <dbReference type="ARBA" id="ARBA00022801"/>
    </source>
</evidence>
<evidence type="ECO:0000256" key="3">
    <source>
        <dbReference type="ARBA" id="ARBA00022833"/>
    </source>
</evidence>
<dbReference type="InterPro" id="IPR027417">
    <property type="entry name" value="P-loop_NTPase"/>
</dbReference>
<dbReference type="InterPro" id="IPR011629">
    <property type="entry name" value="CobW-like_C"/>
</dbReference>
<evidence type="ECO:0000313" key="9">
    <source>
        <dbReference type="EMBL" id="ORZ33325.1"/>
    </source>
</evidence>
<keyword evidence="10" id="KW-1185">Reference proteome</keyword>
<accession>A0A1Y2HFK8</accession>
<evidence type="ECO:0000259" key="8">
    <source>
        <dbReference type="SMART" id="SM00833"/>
    </source>
</evidence>
<protein>
    <submittedName>
        <fullName evidence="9">p-loop containing nucleoside triphosphate hydrolase protein</fullName>
    </submittedName>
</protein>
<dbReference type="SUPFAM" id="SSF90002">
    <property type="entry name" value="Hypothetical protein YjiA, C-terminal domain"/>
    <property type="match status" value="1"/>
</dbReference>
<evidence type="ECO:0000256" key="7">
    <source>
        <dbReference type="ARBA" id="ARBA00049117"/>
    </source>
</evidence>
<keyword evidence="3" id="KW-0862">Zinc</keyword>
<dbReference type="GO" id="GO:0016787">
    <property type="term" value="F:hydrolase activity"/>
    <property type="evidence" value="ECO:0007669"/>
    <property type="project" value="UniProtKB-KW"/>
</dbReference>
<keyword evidence="4" id="KW-0342">GTP-binding</keyword>
<name>A0A1Y2HFK8_9FUNG</name>
<dbReference type="Pfam" id="PF07683">
    <property type="entry name" value="CobW_C"/>
    <property type="match status" value="1"/>
</dbReference>
<evidence type="ECO:0000256" key="1">
    <source>
        <dbReference type="ARBA" id="ARBA00022741"/>
    </source>
</evidence>
<dbReference type="InterPro" id="IPR036627">
    <property type="entry name" value="CobW-likC_sf"/>
</dbReference>
<dbReference type="PANTHER" id="PTHR13748">
    <property type="entry name" value="COBW-RELATED"/>
    <property type="match status" value="1"/>
</dbReference>
<evidence type="ECO:0000256" key="5">
    <source>
        <dbReference type="ARBA" id="ARBA00023186"/>
    </source>
</evidence>
<sequence length="355" mass="38388">MDSRPDSPPALASATVPADAFDELPPLVPLDNHDLLAVPEPASLGSPSVTANDALATTTDDAVHSSSRVPITVITGFLGSGKTTLLNYILSENHGKKIAVILNEFGDSQDMEKSLSPIISTFWTDADLCADIYLDGVVTVVDAKNVAHNLVGRGPFERETVRQIAMADRIILNKMDLVLVEELDGLKREVRRVNAVAPMIDLDRILDLHAFDERDPVLHDDSIDHVATVHGHMDASVTSVSLTLPHPTSRDAITRWLGALVWDFDPSAAAASDTSLHAPPLMELWRVKGKLRIAGEPNVVLLQGVADLFELLDTRDPWPPETGSNGGGSHIVVIGRYLRREELQSGLIAACPRVE</sequence>
<comment type="caution">
    <text evidence="9">The sequence shown here is derived from an EMBL/GenBank/DDBJ whole genome shotgun (WGS) entry which is preliminary data.</text>
</comment>
<evidence type="ECO:0000256" key="6">
    <source>
        <dbReference type="ARBA" id="ARBA00034320"/>
    </source>
</evidence>